<evidence type="ECO:0000313" key="2">
    <source>
        <dbReference type="Proteomes" id="UP000324479"/>
    </source>
</evidence>
<comment type="caution">
    <text evidence="1">The sequence shown here is derived from an EMBL/GenBank/DDBJ whole genome shotgun (WGS) entry which is preliminary data.</text>
</comment>
<evidence type="ECO:0000313" key="1">
    <source>
        <dbReference type="EMBL" id="KAA5545402.1"/>
    </source>
</evidence>
<name>A0A5M6DGI0_9BACT</name>
<organism evidence="1 2">
    <name type="scientific">Roseiconus nitratireducens</name>
    <dbReference type="NCBI Taxonomy" id="2605748"/>
    <lineage>
        <taxon>Bacteria</taxon>
        <taxon>Pseudomonadati</taxon>
        <taxon>Planctomycetota</taxon>
        <taxon>Planctomycetia</taxon>
        <taxon>Pirellulales</taxon>
        <taxon>Pirellulaceae</taxon>
        <taxon>Roseiconus</taxon>
    </lineage>
</organism>
<dbReference type="Proteomes" id="UP000324479">
    <property type="component" value="Unassembled WGS sequence"/>
</dbReference>
<reference evidence="1 2" key="1">
    <citation type="submission" date="2019-08" db="EMBL/GenBank/DDBJ databases">
        <authorList>
            <person name="Dhanesh K."/>
            <person name="Kumar G."/>
            <person name="Sasikala C."/>
            <person name="Venkata Ramana C."/>
        </authorList>
    </citation>
    <scope>NUCLEOTIDE SEQUENCE [LARGE SCALE GENOMIC DNA]</scope>
    <source>
        <strain evidence="1 2">JC645</strain>
    </source>
</reference>
<keyword evidence="2" id="KW-1185">Reference proteome</keyword>
<sequence>MRLLRSWSESRVRLGRWEELRSGIADLRPIFVDDYSQDWFRLMLLILDEVSWEKGVGAIQVRHACWQEVESMSYLHLKFCQQLMRYDEYPKLVTAIDRIGFLGQHWVNSIREAVREGWRRSAVADNPRMLPQGLQSFATQVVVDPAKALRDFDAIAQTSVVTGGLQRGQATRGTVLLSYLNKVFRTTDDASSRQPESDLARIKSFFDYAGPIPYAKLRGNLMRFCLDEVIRPRDILKMLHRNPARNDDGTDVPLSDSLADDASLMLVIQVHDRVGVRGQSH</sequence>
<dbReference type="RefSeq" id="WP_161604352.1">
    <property type="nucleotide sequence ID" value="NZ_VWOX01000003.1"/>
</dbReference>
<dbReference type="EMBL" id="VWOX01000003">
    <property type="protein sequence ID" value="KAA5545402.1"/>
    <property type="molecule type" value="Genomic_DNA"/>
</dbReference>
<dbReference type="AlphaFoldDB" id="A0A5M6DGI0"/>
<accession>A0A5M6DGI0</accession>
<protein>
    <submittedName>
        <fullName evidence="1">Uncharacterized protein</fullName>
    </submittedName>
</protein>
<gene>
    <name evidence="1" type="ORF">FYK55_07055</name>
</gene>
<proteinExistence type="predicted"/>